<dbReference type="InterPro" id="IPR023365">
    <property type="entry name" value="Sortase_dom-sf"/>
</dbReference>
<evidence type="ECO:0000313" key="4">
    <source>
        <dbReference type="Proteomes" id="UP000318080"/>
    </source>
</evidence>
<keyword evidence="2" id="KW-1133">Transmembrane helix</keyword>
<evidence type="ECO:0008006" key="5">
    <source>
        <dbReference type="Google" id="ProtNLM"/>
    </source>
</evidence>
<feature type="transmembrane region" description="Helical" evidence="2">
    <location>
        <begin position="98"/>
        <end position="117"/>
    </location>
</feature>
<proteinExistence type="predicted"/>
<keyword evidence="4" id="KW-1185">Reference proteome</keyword>
<evidence type="ECO:0000256" key="2">
    <source>
        <dbReference type="SAM" id="Phobius"/>
    </source>
</evidence>
<reference evidence="3 4" key="1">
    <citation type="submission" date="2019-06" db="EMBL/GenBank/DDBJ databases">
        <title>Draft genome of C. phoceense Strain 272.</title>
        <authorList>
            <person name="Pacheco L.G.C."/>
            <person name="Barberis C.M."/>
            <person name="Almuzara M.N."/>
            <person name="Traglia G.M."/>
            <person name="Santos C.S."/>
            <person name="Rocha D.J.P.G."/>
            <person name="Aguiar E.R.G.R."/>
            <person name="Vay C.A."/>
        </authorList>
    </citation>
    <scope>NUCLEOTIDE SEQUENCE [LARGE SCALE GENOMIC DNA]</scope>
    <source>
        <strain evidence="3 4">272</strain>
    </source>
</reference>
<comment type="caution">
    <text evidence="3">The sequence shown here is derived from an EMBL/GenBank/DDBJ whole genome shotgun (WGS) entry which is preliminary data.</text>
</comment>
<dbReference type="RefSeq" id="WP_082723247.1">
    <property type="nucleotide sequence ID" value="NZ_VHIR01000022.1"/>
</dbReference>
<dbReference type="STRING" id="1686286.GCA_900092335_00079"/>
<sequence>MPYPTDPHRRSGDGRGTRRDTYRLPRPSADPTRITPRPGTYSVGRPARAADAPAPTPRRQPRRTAPPRTTPRLETSATRPPRLSPHPAPAAGPRIPRVALVLGLVLIVLLALTFFALRHQEPEAPAALSEAPTTTVEAPTIEQAAAVEMYIPAINVRAQFDEGACRTKDNALDPASLDKACTYTAADRPYSLPGTDAPDIVVIAGHTAAGVPAVFNNLYDGTRNEHKVHEGDKLYVRTAASGEKWLMYSATDFHDPVKEGLADDPDVWGTGPMPGRLLTISCIQPANLLEASVKNAVVGWSYEGVIDGADASNGAGPAAPASA</sequence>
<dbReference type="AlphaFoldDB" id="A0A540R4D7"/>
<evidence type="ECO:0000313" key="3">
    <source>
        <dbReference type="EMBL" id="TQE42600.1"/>
    </source>
</evidence>
<name>A0A540R4D7_9CORY</name>
<keyword evidence="2" id="KW-0812">Transmembrane</keyword>
<dbReference type="EMBL" id="VHIR01000022">
    <property type="protein sequence ID" value="TQE42600.1"/>
    <property type="molecule type" value="Genomic_DNA"/>
</dbReference>
<accession>A0A540R4D7</accession>
<feature type="region of interest" description="Disordered" evidence="1">
    <location>
        <begin position="1"/>
        <end position="92"/>
    </location>
</feature>
<dbReference type="Gene3D" id="2.40.260.10">
    <property type="entry name" value="Sortase"/>
    <property type="match status" value="1"/>
</dbReference>
<keyword evidence="2" id="KW-0472">Membrane</keyword>
<organism evidence="3 4">
    <name type="scientific">Corynebacterium phoceense</name>
    <dbReference type="NCBI Taxonomy" id="1686286"/>
    <lineage>
        <taxon>Bacteria</taxon>
        <taxon>Bacillati</taxon>
        <taxon>Actinomycetota</taxon>
        <taxon>Actinomycetes</taxon>
        <taxon>Mycobacteriales</taxon>
        <taxon>Corynebacteriaceae</taxon>
        <taxon>Corynebacterium</taxon>
    </lineage>
</organism>
<evidence type="ECO:0000256" key="1">
    <source>
        <dbReference type="SAM" id="MobiDB-lite"/>
    </source>
</evidence>
<protein>
    <recommendedName>
        <fullName evidence="5">Sortase</fullName>
    </recommendedName>
</protein>
<dbReference type="Proteomes" id="UP000318080">
    <property type="component" value="Unassembled WGS sequence"/>
</dbReference>
<gene>
    <name evidence="3" type="ORF">EJK80_11685</name>
</gene>
<feature type="compositionally biased region" description="Basic and acidic residues" evidence="1">
    <location>
        <begin position="1"/>
        <end position="23"/>
    </location>
</feature>